<evidence type="ECO:0000259" key="3">
    <source>
        <dbReference type="Pfam" id="PF07075"/>
    </source>
</evidence>
<feature type="domain" description="Beta-lactamase-related" evidence="2">
    <location>
        <begin position="50"/>
        <end position="371"/>
    </location>
</feature>
<dbReference type="Pfam" id="PF07075">
    <property type="entry name" value="NamZ_N"/>
    <property type="match status" value="1"/>
</dbReference>
<protein>
    <submittedName>
        <fullName evidence="5">Esterase EstB</fullName>
        <ecNumber evidence="5">3.1.1.-</ecNumber>
    </submittedName>
</protein>
<dbReference type="Gene3D" id="3.40.50.12170">
    <property type="entry name" value="Uncharacterised protein PF07075, DUF1343"/>
    <property type="match status" value="1"/>
</dbReference>
<evidence type="ECO:0000259" key="4">
    <source>
        <dbReference type="Pfam" id="PF20732"/>
    </source>
</evidence>
<dbReference type="Gene3D" id="3.40.710.10">
    <property type="entry name" value="DD-peptidase/beta-lactamase superfamily"/>
    <property type="match status" value="1"/>
</dbReference>
<keyword evidence="6" id="KW-1185">Reference proteome</keyword>
<dbReference type="Pfam" id="PF00144">
    <property type="entry name" value="Beta-lactamase"/>
    <property type="match status" value="1"/>
</dbReference>
<dbReference type="InterPro" id="IPR012338">
    <property type="entry name" value="Beta-lactam/transpept-like"/>
</dbReference>
<dbReference type="PANTHER" id="PTHR42915">
    <property type="entry name" value="HYPOTHETICAL 460 KDA PROTEIN IN FEUA-SIGW INTERGENIC REGION [PRECURSOR]"/>
    <property type="match status" value="1"/>
</dbReference>
<keyword evidence="5" id="KW-0378">Hydrolase</keyword>
<dbReference type="InterPro" id="IPR048503">
    <property type="entry name" value="NamZ_C"/>
</dbReference>
<evidence type="ECO:0000313" key="6">
    <source>
        <dbReference type="Proteomes" id="UP000320421"/>
    </source>
</evidence>
<reference evidence="5 6" key="1">
    <citation type="submission" date="2019-02" db="EMBL/GenBank/DDBJ databases">
        <title>Deep-cultivation of Planctomycetes and their phenomic and genomic characterization uncovers novel biology.</title>
        <authorList>
            <person name="Wiegand S."/>
            <person name="Jogler M."/>
            <person name="Boedeker C."/>
            <person name="Pinto D."/>
            <person name="Vollmers J."/>
            <person name="Rivas-Marin E."/>
            <person name="Kohn T."/>
            <person name="Peeters S.H."/>
            <person name="Heuer A."/>
            <person name="Rast P."/>
            <person name="Oberbeckmann S."/>
            <person name="Bunk B."/>
            <person name="Jeske O."/>
            <person name="Meyerdierks A."/>
            <person name="Storesund J.E."/>
            <person name="Kallscheuer N."/>
            <person name="Luecker S."/>
            <person name="Lage O.M."/>
            <person name="Pohl T."/>
            <person name="Merkel B.J."/>
            <person name="Hornburger P."/>
            <person name="Mueller R.-W."/>
            <person name="Bruemmer F."/>
            <person name="Labrenz M."/>
            <person name="Spormann A.M."/>
            <person name="Op den Camp H."/>
            <person name="Overmann J."/>
            <person name="Amann R."/>
            <person name="Jetten M.S.M."/>
            <person name="Mascher T."/>
            <person name="Medema M.H."/>
            <person name="Devos D.P."/>
            <person name="Kaster A.-K."/>
            <person name="Ovreas L."/>
            <person name="Rohde M."/>
            <person name="Galperin M.Y."/>
            <person name="Jogler C."/>
        </authorList>
    </citation>
    <scope>NUCLEOTIDE SEQUENCE [LARGE SCALE GENOMIC DNA]</scope>
    <source>
        <strain evidence="5 6">HG66A1</strain>
    </source>
</reference>
<feature type="domain" description="Peptidoglycan beta-N-acetylmuramidase NamZ C-terminal" evidence="4">
    <location>
        <begin position="632"/>
        <end position="781"/>
    </location>
</feature>
<name>A0A517PH34_9PLAN</name>
<keyword evidence="1" id="KW-0732">Signal</keyword>
<evidence type="ECO:0000259" key="2">
    <source>
        <dbReference type="Pfam" id="PF00144"/>
    </source>
</evidence>
<dbReference type="InterPro" id="IPR048502">
    <property type="entry name" value="NamZ_N"/>
</dbReference>
<dbReference type="EC" id="3.1.1.-" evidence="5"/>
<dbReference type="PANTHER" id="PTHR42915:SF1">
    <property type="entry name" value="PEPTIDOGLYCAN BETA-N-ACETYLMURAMIDASE NAMZ"/>
    <property type="match status" value="1"/>
</dbReference>
<feature type="domain" description="Peptidoglycan beta-N-acetylmuramidase NamZ N-terminal" evidence="3">
    <location>
        <begin position="428"/>
        <end position="628"/>
    </location>
</feature>
<dbReference type="AlphaFoldDB" id="A0A517PH34"/>
<evidence type="ECO:0000313" key="5">
    <source>
        <dbReference type="EMBL" id="QDT18674.1"/>
    </source>
</evidence>
<feature type="chain" id="PRO_5021850075" evidence="1">
    <location>
        <begin position="25"/>
        <end position="781"/>
    </location>
</feature>
<gene>
    <name evidence="5" type="primary">estB_1</name>
    <name evidence="5" type="ORF">HG66A1_04360</name>
</gene>
<organism evidence="5 6">
    <name type="scientific">Gimesia chilikensis</name>
    <dbReference type="NCBI Taxonomy" id="2605989"/>
    <lineage>
        <taxon>Bacteria</taxon>
        <taxon>Pseudomonadati</taxon>
        <taxon>Planctomycetota</taxon>
        <taxon>Planctomycetia</taxon>
        <taxon>Planctomycetales</taxon>
        <taxon>Planctomycetaceae</taxon>
        <taxon>Gimesia</taxon>
    </lineage>
</organism>
<accession>A0A517PH34</accession>
<dbReference type="RefSeq" id="WP_145180400.1">
    <property type="nucleotide sequence ID" value="NZ_CP036266.1"/>
</dbReference>
<dbReference type="EMBL" id="CP036266">
    <property type="protein sequence ID" value="QDT18674.1"/>
    <property type="molecule type" value="Genomic_DNA"/>
</dbReference>
<evidence type="ECO:0000256" key="1">
    <source>
        <dbReference type="SAM" id="SignalP"/>
    </source>
</evidence>
<dbReference type="Proteomes" id="UP000320421">
    <property type="component" value="Chromosome"/>
</dbReference>
<feature type="signal peptide" evidence="1">
    <location>
        <begin position="1"/>
        <end position="24"/>
    </location>
</feature>
<dbReference type="InterPro" id="IPR008302">
    <property type="entry name" value="NamZ"/>
</dbReference>
<dbReference type="Pfam" id="PF20732">
    <property type="entry name" value="NamZ_C"/>
    <property type="match status" value="1"/>
</dbReference>
<dbReference type="GO" id="GO:0033922">
    <property type="term" value="F:peptidoglycan beta-N-acetylmuramidase activity"/>
    <property type="evidence" value="ECO:0007669"/>
    <property type="project" value="InterPro"/>
</dbReference>
<dbReference type="Gene3D" id="3.90.1150.140">
    <property type="match status" value="1"/>
</dbReference>
<dbReference type="SUPFAM" id="SSF56601">
    <property type="entry name" value="beta-lactamase/transpeptidase-like"/>
    <property type="match status" value="1"/>
</dbReference>
<dbReference type="InterPro" id="IPR001466">
    <property type="entry name" value="Beta-lactam-related"/>
</dbReference>
<proteinExistence type="predicted"/>
<sequence length="781" mass="86335" precursor="true">MKYFILFITCLLFLSASLPEVRSAEPTRLPHAQAAAVGMNPQRLSEIDFVVERGLARDSMPGAVVLVGYKGKIVFLKAYGYRQVKPEKRAMTTDTVFDLASLTKPIATATSVMKLVEQGKLKLSDPVSKYIPEFAANGKQDITIYQLLTHQGGLIPDNSIKDYLDGPETAMQKIYDLKLYYKPGTRFAYTDVGFIILGDIVKRISGDSVHEFSQKNVFQPLGMQETGYLPADELKQRAATTQERDGHWMQGEVHDPRAYRLGGIAGHAGLFSTAEDLAVYAQMMLNQGSQNGTRVLKPETIDLMTRGYPVVDDIRGLGWDSLSRYSSNRGDLFSPRAFGHGGFTGTAIWMDPAQDLFVIFLSNRVHPDGKGSVNSLAGRIGTIAAAAITGQSAATAEVKVASKDSLDVLTGIDVLKREQFKSLNGKRIGLITNHTGLTREGESTVQVLNDAPQVQLKTLFSPEHGFAGKLDVSKIGDSTDAKTGLKVFSLYGKTRTPTPESLQDLDALVFDIQDIGARFYTYISTMGNAMRAAKQQGIKFIVLDRPNPINGIDYAGPVLDEGAQSFVGYHRIPVRHGMTAGELARMFNTEMQIGVDLQVIKLQNWKRDMYYDETGLTWVNPSPNMRSLNQAVLYPGIGLLETTNLSVGRGTDTPFEWIGAPWLKGMQLAEALNRSGLPGVRFVPVEFTPESSKFSGELCGGVNFIVTDREQFQPVQTGLEIAIQLRKQFPKKWETRNFNRLLGNQRVFDAVLQGESLMQIRSGYQQDLAEFGVRRARFLMY</sequence>
<dbReference type="OrthoDB" id="9801061at2"/>